<dbReference type="Gene3D" id="3.80.10.10">
    <property type="entry name" value="Ribonuclease Inhibitor"/>
    <property type="match status" value="1"/>
</dbReference>
<feature type="compositionally biased region" description="Acidic residues" evidence="1">
    <location>
        <begin position="470"/>
        <end position="484"/>
    </location>
</feature>
<dbReference type="EMBL" id="JASBNA010000002">
    <property type="protein sequence ID" value="KAK7695086.1"/>
    <property type="molecule type" value="Genomic_DNA"/>
</dbReference>
<proteinExistence type="predicted"/>
<dbReference type="InterPro" id="IPR032675">
    <property type="entry name" value="LRR_dom_sf"/>
</dbReference>
<sequence length="510" mass="58091">MDCLINTRIPEELLAEFLIFWASVDEDGPWMASAVCKYWRRVVLSNPKAWNKISLIFKSGPSKVPEEWCIEEDDLERAASPRARPRPLPLWLERSGNLPLSIHLYMEFTYPKLNDEFGKRLGDLMLLLGRARHLKIDADSDHLLETICNLFAGRLPKLHTIWLNSRGDRRLYVSRWLPDEPQDLTVFWSTFDGSQNLRSIVSRGLKIPAPPTHSPIMQLITDFDTDVPFLTSEVSNYPNLTTLRLHSGPAQWSTPNGQTPALRIPLHSLTTLSLGNINAVAAAYLLQEFDTPNLLCFTLGGNGDPLFINQIREGAKTYDLYSDMGNSFKAFATRSPKIRELHLTHTLFPDRYLIEVLRQLDDLQELHFTKTYVGTPVLRALARLPPATESRKKQFICPRLQRLKFVGCNLVKVDQLIPLIRARNTSQTGSVPIRKLTLNFCEDVHEEGMERIRAVSRGLVLRFKPPVDVEEVDEEEDEEAEAMNEGDSQGLTSISRVRFAHQVELDDNEA</sequence>
<evidence type="ECO:0008006" key="4">
    <source>
        <dbReference type="Google" id="ProtNLM"/>
    </source>
</evidence>
<name>A0AAW0GYW1_9APHY</name>
<protein>
    <recommendedName>
        <fullName evidence="4">F-box domain-containing protein</fullName>
    </recommendedName>
</protein>
<dbReference type="AlphaFoldDB" id="A0AAW0GYW1"/>
<evidence type="ECO:0000313" key="2">
    <source>
        <dbReference type="EMBL" id="KAK7695086.1"/>
    </source>
</evidence>
<dbReference type="SUPFAM" id="SSF52047">
    <property type="entry name" value="RNI-like"/>
    <property type="match status" value="1"/>
</dbReference>
<evidence type="ECO:0000313" key="3">
    <source>
        <dbReference type="Proteomes" id="UP001385951"/>
    </source>
</evidence>
<keyword evidence="3" id="KW-1185">Reference proteome</keyword>
<reference evidence="2 3" key="1">
    <citation type="submission" date="2022-09" db="EMBL/GenBank/DDBJ databases">
        <authorList>
            <person name="Palmer J.M."/>
        </authorList>
    </citation>
    <scope>NUCLEOTIDE SEQUENCE [LARGE SCALE GENOMIC DNA]</scope>
    <source>
        <strain evidence="2 3">DSM 7382</strain>
    </source>
</reference>
<accession>A0AAW0GYW1</accession>
<feature type="region of interest" description="Disordered" evidence="1">
    <location>
        <begin position="470"/>
        <end position="492"/>
    </location>
</feature>
<organism evidence="2 3">
    <name type="scientific">Cerrena zonata</name>
    <dbReference type="NCBI Taxonomy" id="2478898"/>
    <lineage>
        <taxon>Eukaryota</taxon>
        <taxon>Fungi</taxon>
        <taxon>Dikarya</taxon>
        <taxon>Basidiomycota</taxon>
        <taxon>Agaricomycotina</taxon>
        <taxon>Agaricomycetes</taxon>
        <taxon>Polyporales</taxon>
        <taxon>Cerrenaceae</taxon>
        <taxon>Cerrena</taxon>
    </lineage>
</organism>
<evidence type="ECO:0000256" key="1">
    <source>
        <dbReference type="SAM" id="MobiDB-lite"/>
    </source>
</evidence>
<gene>
    <name evidence="2" type="ORF">QCA50_002276</name>
</gene>
<comment type="caution">
    <text evidence="2">The sequence shown here is derived from an EMBL/GenBank/DDBJ whole genome shotgun (WGS) entry which is preliminary data.</text>
</comment>
<dbReference type="Proteomes" id="UP001385951">
    <property type="component" value="Unassembled WGS sequence"/>
</dbReference>